<feature type="domain" description="C2H2-type" evidence="11">
    <location>
        <begin position="204"/>
        <end position="233"/>
    </location>
</feature>
<dbReference type="GO" id="GO:0000978">
    <property type="term" value="F:RNA polymerase II cis-regulatory region sequence-specific DNA binding"/>
    <property type="evidence" value="ECO:0007669"/>
    <property type="project" value="TreeGrafter"/>
</dbReference>
<dbReference type="SUPFAM" id="SSF57667">
    <property type="entry name" value="beta-beta-alpha zinc fingers"/>
    <property type="match status" value="2"/>
</dbReference>
<evidence type="ECO:0000256" key="5">
    <source>
        <dbReference type="ARBA" id="ARBA00022833"/>
    </source>
</evidence>
<evidence type="ECO:0000256" key="1">
    <source>
        <dbReference type="ARBA" id="ARBA00004123"/>
    </source>
</evidence>
<dbReference type="Gene3D" id="3.30.160.60">
    <property type="entry name" value="Classic Zinc Finger"/>
    <property type="match status" value="3"/>
</dbReference>
<dbReference type="AlphaFoldDB" id="T1E1F4"/>
<dbReference type="PROSITE" id="PS00028">
    <property type="entry name" value="ZINC_FINGER_C2H2_1"/>
    <property type="match status" value="3"/>
</dbReference>
<dbReference type="Pfam" id="PF00096">
    <property type="entry name" value="zf-C2H2"/>
    <property type="match status" value="2"/>
</dbReference>
<keyword evidence="4 9" id="KW-0863">Zinc-finger</keyword>
<evidence type="ECO:0000313" key="12">
    <source>
        <dbReference type="EMBL" id="JAA92627.1"/>
    </source>
</evidence>
<sequence length="327" mass="37209">MDSPPSTGEMDSKEIIALVGTDKLDGSELDNVKTGLTPPSHARDFYDIQYRVEDIATPMRFEEDECSPGPLEDIPGEITQEVVPQYRDPSQRFEVGIEGKRSRFALSSVKGCQFPLEKDSTSMTYSTQLSKICLDDILPIIKRESQSKSNITEFQRNIQEEDEESTKILEAHHSWDVASTSYVSYPTTRQTSSTGSISKPKKQFQCSYETCKRKFNRSDELNRHTRVHSGIKPYTCEYCFKNFARSDHLKTHRRTHTGERPFECEICAKKFARSDEKSRHSRTHTKGRGLSKVFTAPESMSSQEGTSSSKPEVKEHRASDGSITYKF</sequence>
<keyword evidence="7" id="KW-0804">Transcription</keyword>
<dbReference type="InterPro" id="IPR013087">
    <property type="entry name" value="Znf_C2H2_type"/>
</dbReference>
<dbReference type="GO" id="GO:0000981">
    <property type="term" value="F:DNA-binding transcription factor activity, RNA polymerase II-specific"/>
    <property type="evidence" value="ECO:0007669"/>
    <property type="project" value="TreeGrafter"/>
</dbReference>
<dbReference type="InterPro" id="IPR036236">
    <property type="entry name" value="Znf_C2H2_sf"/>
</dbReference>
<feature type="domain" description="C2H2-type" evidence="11">
    <location>
        <begin position="234"/>
        <end position="261"/>
    </location>
</feature>
<organism evidence="12">
    <name type="scientific">Dendrocoelum lacteum</name>
    <dbReference type="NCBI Taxonomy" id="27895"/>
    <lineage>
        <taxon>Eukaryota</taxon>
        <taxon>Metazoa</taxon>
        <taxon>Spiralia</taxon>
        <taxon>Lophotrochozoa</taxon>
        <taxon>Platyhelminthes</taxon>
        <taxon>Rhabditophora</taxon>
        <taxon>Seriata</taxon>
        <taxon>Tricladida</taxon>
        <taxon>Continenticola</taxon>
        <taxon>Planarioidea</taxon>
        <taxon>Dendrocoelidae</taxon>
        <taxon>Dendrocoelum</taxon>
    </lineage>
</organism>
<evidence type="ECO:0000256" key="3">
    <source>
        <dbReference type="ARBA" id="ARBA00022723"/>
    </source>
</evidence>
<comment type="subcellular location">
    <subcellularLocation>
        <location evidence="1">Nucleus</location>
    </subcellularLocation>
</comment>
<evidence type="ECO:0000256" key="9">
    <source>
        <dbReference type="PROSITE-ProRule" id="PRU00042"/>
    </source>
</evidence>
<keyword evidence="8" id="KW-0539">Nucleus</keyword>
<dbReference type="PANTHER" id="PTHR23235">
    <property type="entry name" value="KRUEPPEL-LIKE TRANSCRIPTION FACTOR"/>
    <property type="match status" value="1"/>
</dbReference>
<feature type="compositionally biased region" description="Low complexity" evidence="10">
    <location>
        <begin position="299"/>
        <end position="309"/>
    </location>
</feature>
<protein>
    <submittedName>
        <fullName evidence="12">Egrl-2</fullName>
    </submittedName>
</protein>
<dbReference type="PROSITE" id="PS50157">
    <property type="entry name" value="ZINC_FINGER_C2H2_2"/>
    <property type="match status" value="3"/>
</dbReference>
<dbReference type="PANTHER" id="PTHR23235:SF155">
    <property type="entry name" value="EARLY GROWTH RESPONSE 4-RELATED"/>
    <property type="match status" value="1"/>
</dbReference>
<feature type="region of interest" description="Disordered" evidence="10">
    <location>
        <begin position="275"/>
        <end position="327"/>
    </location>
</feature>
<proteinExistence type="evidence at transcript level"/>
<comment type="similarity">
    <text evidence="2">Belongs to the krueppel C2H2-type zinc-finger protein family.</text>
</comment>
<evidence type="ECO:0000256" key="4">
    <source>
        <dbReference type="ARBA" id="ARBA00022771"/>
    </source>
</evidence>
<reference evidence="12" key="1">
    <citation type="submission" date="2013-06" db="EMBL/GenBank/DDBJ databases">
        <title>Reactivating head regrowth in a regeneration deficient planarian species.</title>
        <authorList>
            <person name="Liu S.-Y."/>
            <person name="Brandl H."/>
            <person name="Henry I."/>
            <person name="Rink J."/>
        </authorList>
    </citation>
    <scope>NUCLEOTIDE SEQUENCE</scope>
</reference>
<dbReference type="GO" id="GO:0005634">
    <property type="term" value="C:nucleus"/>
    <property type="evidence" value="ECO:0007669"/>
    <property type="project" value="UniProtKB-SubCell"/>
</dbReference>
<evidence type="ECO:0000256" key="7">
    <source>
        <dbReference type="ARBA" id="ARBA00023163"/>
    </source>
</evidence>
<dbReference type="FunFam" id="3.30.160.60:FF:000515">
    <property type="entry name" value="early growth response protein 4"/>
    <property type="match status" value="1"/>
</dbReference>
<keyword evidence="6" id="KW-0805">Transcription regulation</keyword>
<evidence type="ECO:0000256" key="10">
    <source>
        <dbReference type="SAM" id="MobiDB-lite"/>
    </source>
</evidence>
<dbReference type="EMBL" id="GAKU01000010">
    <property type="protein sequence ID" value="JAA92627.1"/>
    <property type="molecule type" value="mRNA"/>
</dbReference>
<evidence type="ECO:0000259" key="11">
    <source>
        <dbReference type="PROSITE" id="PS50157"/>
    </source>
</evidence>
<keyword evidence="3" id="KW-0479">Metal-binding</keyword>
<evidence type="ECO:0000256" key="8">
    <source>
        <dbReference type="ARBA" id="ARBA00023242"/>
    </source>
</evidence>
<dbReference type="GO" id="GO:0008270">
    <property type="term" value="F:zinc ion binding"/>
    <property type="evidence" value="ECO:0007669"/>
    <property type="project" value="UniProtKB-KW"/>
</dbReference>
<feature type="domain" description="C2H2-type" evidence="11">
    <location>
        <begin position="262"/>
        <end position="289"/>
    </location>
</feature>
<accession>T1E1F4</accession>
<dbReference type="SMART" id="SM00355">
    <property type="entry name" value="ZnF_C2H2"/>
    <property type="match status" value="3"/>
</dbReference>
<name>T1E1F4_9PLAT</name>
<keyword evidence="5" id="KW-0862">Zinc</keyword>
<evidence type="ECO:0000256" key="6">
    <source>
        <dbReference type="ARBA" id="ARBA00023015"/>
    </source>
</evidence>
<evidence type="ECO:0000256" key="2">
    <source>
        <dbReference type="ARBA" id="ARBA00006991"/>
    </source>
</evidence>
<feature type="compositionally biased region" description="Basic residues" evidence="10">
    <location>
        <begin position="279"/>
        <end position="289"/>
    </location>
</feature>